<organism evidence="5">
    <name type="scientific">marine sediment metagenome</name>
    <dbReference type="NCBI Taxonomy" id="412755"/>
    <lineage>
        <taxon>unclassified sequences</taxon>
        <taxon>metagenomes</taxon>
        <taxon>ecological metagenomes</taxon>
    </lineage>
</organism>
<dbReference type="InterPro" id="IPR008928">
    <property type="entry name" value="6-hairpin_glycosidase_sf"/>
</dbReference>
<gene>
    <name evidence="5" type="ORF">S06H3_10969</name>
</gene>
<comment type="caution">
    <text evidence="5">The sequence shown here is derived from an EMBL/GenBank/DDBJ whole genome shotgun (WGS) entry which is preliminary data.</text>
</comment>
<dbReference type="InterPro" id="IPR033432">
    <property type="entry name" value="GH94_catalytic"/>
</dbReference>
<keyword evidence="3" id="KW-0472">Membrane</keyword>
<proteinExistence type="predicted"/>
<dbReference type="Gene3D" id="2.60.420.10">
    <property type="entry name" value="Maltose phosphorylase, domain 3"/>
    <property type="match status" value="1"/>
</dbReference>
<evidence type="ECO:0000259" key="4">
    <source>
        <dbReference type="Pfam" id="PF17167"/>
    </source>
</evidence>
<dbReference type="AlphaFoldDB" id="X1L0A8"/>
<sequence>PAYTHPNESIGRITKFSPGTKENAAVFCHAVAFKIAVDCLEKRGDKGYTSLRAIMPNNKEYEHYKAEPYVFAEFLVGPDHPYLFGEGAFTWLTGAAGWIFMIATEWMLGARKEFGGLLIDPCIPSSWPKCRIVRPFRGAVYDIKIENPDRVCSGIKEMYVDEKRAKGNLIKPHGDGQVHKVRVVLG</sequence>
<dbReference type="PANTHER" id="PTHR37469:SF2">
    <property type="entry name" value="CELLOBIONIC ACID PHOSPHORYLASE"/>
    <property type="match status" value="1"/>
</dbReference>
<reference evidence="5" key="1">
    <citation type="journal article" date="2014" name="Front. Microbiol.">
        <title>High frequency of phylogenetically diverse reductive dehalogenase-homologous genes in deep subseafloor sedimentary metagenomes.</title>
        <authorList>
            <person name="Kawai M."/>
            <person name="Futagami T."/>
            <person name="Toyoda A."/>
            <person name="Takaki Y."/>
            <person name="Nishi S."/>
            <person name="Hori S."/>
            <person name="Arai W."/>
            <person name="Tsubouchi T."/>
            <person name="Morono Y."/>
            <person name="Uchiyama I."/>
            <person name="Ito T."/>
            <person name="Fujiyama A."/>
            <person name="Inagaki F."/>
            <person name="Takami H."/>
        </authorList>
    </citation>
    <scope>NUCLEOTIDE SEQUENCE</scope>
    <source>
        <strain evidence="5">Expedition CK06-06</strain>
    </source>
</reference>
<protein>
    <recommendedName>
        <fullName evidence="4">Glycosyl hydrolase 94 catalytic domain-containing protein</fullName>
    </recommendedName>
</protein>
<accession>X1L0A8</accession>
<dbReference type="EMBL" id="BARV01005205">
    <property type="protein sequence ID" value="GAI12403.1"/>
    <property type="molecule type" value="Genomic_DNA"/>
</dbReference>
<dbReference type="Gene3D" id="1.50.10.10">
    <property type="match status" value="1"/>
</dbReference>
<evidence type="ECO:0000256" key="1">
    <source>
        <dbReference type="ARBA" id="ARBA00022676"/>
    </source>
</evidence>
<evidence type="ECO:0000256" key="2">
    <source>
        <dbReference type="ARBA" id="ARBA00022679"/>
    </source>
</evidence>
<feature type="domain" description="Glycosyl hydrolase 94 catalytic" evidence="4">
    <location>
        <begin position="1"/>
        <end position="109"/>
    </location>
</feature>
<dbReference type="GO" id="GO:0005975">
    <property type="term" value="P:carbohydrate metabolic process"/>
    <property type="evidence" value="ECO:0007669"/>
    <property type="project" value="InterPro"/>
</dbReference>
<keyword evidence="3" id="KW-1133">Transmembrane helix</keyword>
<dbReference type="InterPro" id="IPR052047">
    <property type="entry name" value="GH94_Enzymes"/>
</dbReference>
<keyword evidence="3" id="KW-0812">Transmembrane</keyword>
<keyword evidence="1" id="KW-0328">Glycosyltransferase</keyword>
<dbReference type="GO" id="GO:0016757">
    <property type="term" value="F:glycosyltransferase activity"/>
    <property type="evidence" value="ECO:0007669"/>
    <property type="project" value="UniProtKB-KW"/>
</dbReference>
<evidence type="ECO:0000256" key="3">
    <source>
        <dbReference type="SAM" id="Phobius"/>
    </source>
</evidence>
<dbReference type="PANTHER" id="PTHR37469">
    <property type="entry name" value="CELLOBIONIC ACID PHOSPHORYLASE-RELATED"/>
    <property type="match status" value="1"/>
</dbReference>
<feature type="transmembrane region" description="Helical" evidence="3">
    <location>
        <begin position="88"/>
        <end position="108"/>
    </location>
</feature>
<name>X1L0A8_9ZZZZ</name>
<keyword evidence="2" id="KW-0808">Transferase</keyword>
<dbReference type="Pfam" id="PF17167">
    <property type="entry name" value="Glyco_hydro_94"/>
    <property type="match status" value="1"/>
</dbReference>
<dbReference type="InterPro" id="IPR012341">
    <property type="entry name" value="6hp_glycosidase-like_sf"/>
</dbReference>
<evidence type="ECO:0000313" key="5">
    <source>
        <dbReference type="EMBL" id="GAI12403.1"/>
    </source>
</evidence>
<feature type="non-terminal residue" evidence="5">
    <location>
        <position position="1"/>
    </location>
</feature>
<dbReference type="SUPFAM" id="SSF48208">
    <property type="entry name" value="Six-hairpin glycosidases"/>
    <property type="match status" value="1"/>
</dbReference>